<comment type="caution">
    <text evidence="2">The sequence shown here is derived from an EMBL/GenBank/DDBJ whole genome shotgun (WGS) entry which is preliminary data.</text>
</comment>
<evidence type="ECO:0000313" key="2">
    <source>
        <dbReference type="EMBL" id="GIY11981.1"/>
    </source>
</evidence>
<dbReference type="Gene3D" id="3.40.390.10">
    <property type="entry name" value="Collagenase (Catalytic Domain)"/>
    <property type="match status" value="1"/>
</dbReference>
<accession>A0AAV4QV64</accession>
<feature type="domain" description="Peptidase M13 C-terminal" evidence="1">
    <location>
        <begin position="30"/>
        <end position="171"/>
    </location>
</feature>
<gene>
    <name evidence="2" type="ORF">CDAR_449311</name>
</gene>
<dbReference type="InterPro" id="IPR024079">
    <property type="entry name" value="MetalloPept_cat_dom_sf"/>
</dbReference>
<dbReference type="PANTHER" id="PTHR11733">
    <property type="entry name" value="ZINC METALLOPROTEASE FAMILY M13 NEPRILYSIN-RELATED"/>
    <property type="match status" value="1"/>
</dbReference>
<dbReference type="PROSITE" id="PS51885">
    <property type="entry name" value="NEPRILYSIN"/>
    <property type="match status" value="1"/>
</dbReference>
<organism evidence="2 3">
    <name type="scientific">Caerostris darwini</name>
    <dbReference type="NCBI Taxonomy" id="1538125"/>
    <lineage>
        <taxon>Eukaryota</taxon>
        <taxon>Metazoa</taxon>
        <taxon>Ecdysozoa</taxon>
        <taxon>Arthropoda</taxon>
        <taxon>Chelicerata</taxon>
        <taxon>Arachnida</taxon>
        <taxon>Araneae</taxon>
        <taxon>Araneomorphae</taxon>
        <taxon>Entelegynae</taxon>
        <taxon>Araneoidea</taxon>
        <taxon>Araneidae</taxon>
        <taxon>Caerostris</taxon>
    </lineage>
</organism>
<dbReference type="GO" id="GO:0004222">
    <property type="term" value="F:metalloendopeptidase activity"/>
    <property type="evidence" value="ECO:0007669"/>
    <property type="project" value="InterPro"/>
</dbReference>
<dbReference type="GO" id="GO:0016485">
    <property type="term" value="P:protein processing"/>
    <property type="evidence" value="ECO:0007669"/>
    <property type="project" value="TreeGrafter"/>
</dbReference>
<dbReference type="PANTHER" id="PTHR11733:SF133">
    <property type="entry name" value="PHOSPHATE-REGULATING NEUTRAL ENDOPEPTIDASE PHEX"/>
    <property type="match status" value="1"/>
</dbReference>
<dbReference type="AlphaFoldDB" id="A0AAV4QV64"/>
<dbReference type="Proteomes" id="UP001054837">
    <property type="component" value="Unassembled WGS sequence"/>
</dbReference>
<dbReference type="GO" id="GO:0005886">
    <property type="term" value="C:plasma membrane"/>
    <property type="evidence" value="ECO:0007669"/>
    <property type="project" value="TreeGrafter"/>
</dbReference>
<dbReference type="Pfam" id="PF01431">
    <property type="entry name" value="Peptidase_M13"/>
    <property type="match status" value="1"/>
</dbReference>
<evidence type="ECO:0000313" key="3">
    <source>
        <dbReference type="Proteomes" id="UP001054837"/>
    </source>
</evidence>
<dbReference type="InterPro" id="IPR018497">
    <property type="entry name" value="Peptidase_M13_C"/>
</dbReference>
<dbReference type="EMBL" id="BPLQ01004987">
    <property type="protein sequence ID" value="GIY11981.1"/>
    <property type="molecule type" value="Genomic_DNA"/>
</dbReference>
<keyword evidence="3" id="KW-1185">Reference proteome</keyword>
<name>A0AAV4QV64_9ARAC</name>
<protein>
    <submittedName>
        <fullName evidence="2">Endothelin-converting enzyme homolog</fullName>
    </submittedName>
</protein>
<dbReference type="SUPFAM" id="SSF55486">
    <property type="entry name" value="Metalloproteases ('zincins'), catalytic domain"/>
    <property type="match status" value="1"/>
</dbReference>
<evidence type="ECO:0000259" key="1">
    <source>
        <dbReference type="Pfam" id="PF01431"/>
    </source>
</evidence>
<reference evidence="2 3" key="1">
    <citation type="submission" date="2021-06" db="EMBL/GenBank/DDBJ databases">
        <title>Caerostris darwini draft genome.</title>
        <authorList>
            <person name="Kono N."/>
            <person name="Arakawa K."/>
        </authorList>
    </citation>
    <scope>NUCLEOTIDE SEQUENCE [LARGE SCALE GENOMIC DNA]</scope>
</reference>
<dbReference type="InterPro" id="IPR000718">
    <property type="entry name" value="Peptidase_M13"/>
</dbReference>
<sequence>MYSFIHQSSLWLLNPGRVHFRIPRPPCSKRNASGEIYNWWTDKTKQIFKNKTDCFVKQYNDYGLDGKRTLAENIADNGGLHQAYAAFSSWKNKQISPIKLPGLEEFSLDQLFFITYGSIWCIKYAPGVVDYIIKESEHAPSPYRLKLTTLNLKAFSDSFNCQTNVLSSENHCSIW</sequence>
<proteinExistence type="predicted"/>